<gene>
    <name evidence="15" type="ORF">PPYR_13936</name>
</gene>
<dbReference type="Pfam" id="PF05485">
    <property type="entry name" value="THAP"/>
    <property type="match status" value="1"/>
</dbReference>
<feature type="domain" description="THAP-type" evidence="14">
    <location>
        <begin position="1"/>
        <end position="79"/>
    </location>
</feature>
<evidence type="ECO:0000313" key="16">
    <source>
        <dbReference type="Proteomes" id="UP000327044"/>
    </source>
</evidence>
<proteinExistence type="inferred from homology"/>
<keyword evidence="4 12" id="KW-0863">Zinc-finger</keyword>
<dbReference type="FunCoup" id="A0A5N4A3R9">
    <property type="interactions" value="41"/>
</dbReference>
<evidence type="ECO:0000256" key="1">
    <source>
        <dbReference type="ARBA" id="ARBA00004120"/>
    </source>
</evidence>
<reference evidence="15 16" key="1">
    <citation type="journal article" date="2018" name="Elife">
        <title>Firefly genomes illuminate parallel origins of bioluminescence in beetles.</title>
        <authorList>
            <person name="Fallon T.R."/>
            <person name="Lower S.E."/>
            <person name="Chang C.H."/>
            <person name="Bessho-Uehara M."/>
            <person name="Martin G.J."/>
            <person name="Bewick A.J."/>
            <person name="Behringer M."/>
            <person name="Debat H.J."/>
            <person name="Wong I."/>
            <person name="Day J.C."/>
            <person name="Suvorov A."/>
            <person name="Silva C.J."/>
            <person name="Stanger-Hall K.F."/>
            <person name="Hall D.W."/>
            <person name="Schmitz R.J."/>
            <person name="Nelson D.R."/>
            <person name="Lewis S.M."/>
            <person name="Shigenobu S."/>
            <person name="Bybee S.M."/>
            <person name="Larracuente A.M."/>
            <person name="Oba Y."/>
            <person name="Weng J.K."/>
        </authorList>
    </citation>
    <scope>NUCLEOTIDE SEQUENCE [LARGE SCALE GENOMIC DNA]</scope>
    <source>
        <strain evidence="15">1611_PpyrPB1</strain>
        <tissue evidence="15">Whole body</tissue>
    </source>
</reference>
<dbReference type="Proteomes" id="UP000327044">
    <property type="component" value="Unassembled WGS sequence"/>
</dbReference>
<dbReference type="PANTHER" id="PTHR12968:SF2">
    <property type="entry name" value="B9 DOMAIN-CONTAINING PROTEIN 2"/>
    <property type="match status" value="1"/>
</dbReference>
<evidence type="ECO:0000256" key="7">
    <source>
        <dbReference type="ARBA" id="ARBA00023125"/>
    </source>
</evidence>
<comment type="similarity">
    <text evidence="10">Belongs to the B9D family.</text>
</comment>
<comment type="subcellular location">
    <subcellularLocation>
        <location evidence="1">Cytoplasm</location>
        <location evidence="1">Cytoskeleton</location>
        <location evidence="1">Cilium basal body</location>
    </subcellularLocation>
</comment>
<evidence type="ECO:0000256" key="12">
    <source>
        <dbReference type="PROSITE-ProRule" id="PRU00309"/>
    </source>
</evidence>
<keyword evidence="16" id="KW-1185">Reference proteome</keyword>
<dbReference type="GO" id="GO:0003677">
    <property type="term" value="F:DNA binding"/>
    <property type="evidence" value="ECO:0007669"/>
    <property type="project" value="UniProtKB-UniRule"/>
</dbReference>
<keyword evidence="2" id="KW-0963">Cytoplasm</keyword>
<comment type="caution">
    <text evidence="15">The sequence shown here is derived from an EMBL/GenBank/DDBJ whole genome shotgun (WGS) entry which is preliminary data.</text>
</comment>
<evidence type="ECO:0000256" key="3">
    <source>
        <dbReference type="ARBA" id="ARBA00022723"/>
    </source>
</evidence>
<keyword evidence="3" id="KW-0479">Metal-binding</keyword>
<dbReference type="PROSITE" id="PS51381">
    <property type="entry name" value="C2_B9"/>
    <property type="match status" value="1"/>
</dbReference>
<feature type="region of interest" description="Disordered" evidence="13">
    <location>
        <begin position="115"/>
        <end position="135"/>
    </location>
</feature>
<evidence type="ECO:0000256" key="6">
    <source>
        <dbReference type="ARBA" id="ARBA00022833"/>
    </source>
</evidence>
<name>A0A5N4A3R9_PHOPY</name>
<dbReference type="PANTHER" id="PTHR12968">
    <property type="entry name" value="B9 DOMAIN-CONTAINING"/>
    <property type="match status" value="1"/>
</dbReference>
<dbReference type="EMBL" id="VVIM01000010">
    <property type="protein sequence ID" value="KAB0791975.1"/>
    <property type="molecule type" value="Genomic_DNA"/>
</dbReference>
<dbReference type="GO" id="GO:0036038">
    <property type="term" value="C:MKS complex"/>
    <property type="evidence" value="ECO:0007669"/>
    <property type="project" value="TreeGrafter"/>
</dbReference>
<evidence type="ECO:0000256" key="10">
    <source>
        <dbReference type="ARBA" id="ARBA00038411"/>
    </source>
</evidence>
<organism evidence="15 16">
    <name type="scientific">Photinus pyralis</name>
    <name type="common">Common eastern firefly</name>
    <name type="synonym">Lampyris pyralis</name>
    <dbReference type="NCBI Taxonomy" id="7054"/>
    <lineage>
        <taxon>Eukaryota</taxon>
        <taxon>Metazoa</taxon>
        <taxon>Ecdysozoa</taxon>
        <taxon>Arthropoda</taxon>
        <taxon>Hexapoda</taxon>
        <taxon>Insecta</taxon>
        <taxon>Pterygota</taxon>
        <taxon>Neoptera</taxon>
        <taxon>Endopterygota</taxon>
        <taxon>Coleoptera</taxon>
        <taxon>Polyphaga</taxon>
        <taxon>Elateriformia</taxon>
        <taxon>Elateroidea</taxon>
        <taxon>Lampyridae</taxon>
        <taxon>Lampyrinae</taxon>
        <taxon>Photinus</taxon>
    </lineage>
</organism>
<evidence type="ECO:0000259" key="14">
    <source>
        <dbReference type="PROSITE" id="PS50950"/>
    </source>
</evidence>
<keyword evidence="6" id="KW-0862">Zinc</keyword>
<protein>
    <recommendedName>
        <fullName evidence="11">B9 domain-containing protein 2</fullName>
    </recommendedName>
</protein>
<evidence type="ECO:0000256" key="13">
    <source>
        <dbReference type="SAM" id="MobiDB-lite"/>
    </source>
</evidence>
<evidence type="ECO:0000256" key="4">
    <source>
        <dbReference type="ARBA" id="ARBA00022771"/>
    </source>
</evidence>
<accession>A0A5N4A3R9</accession>
<dbReference type="InterPro" id="IPR006612">
    <property type="entry name" value="THAP_Znf"/>
</dbReference>
<dbReference type="AlphaFoldDB" id="A0A5N4A3R9"/>
<dbReference type="PROSITE" id="PS50950">
    <property type="entry name" value="ZF_THAP"/>
    <property type="match status" value="1"/>
</dbReference>
<keyword evidence="5" id="KW-0970">Cilium biogenesis/degradation</keyword>
<keyword evidence="8" id="KW-0206">Cytoskeleton</keyword>
<dbReference type="GO" id="GO:0008270">
    <property type="term" value="F:zinc ion binding"/>
    <property type="evidence" value="ECO:0007669"/>
    <property type="project" value="UniProtKB-KW"/>
</dbReference>
<keyword evidence="9" id="KW-0966">Cell projection</keyword>
<dbReference type="Pfam" id="PF07162">
    <property type="entry name" value="B9-C2"/>
    <property type="match status" value="1"/>
</dbReference>
<dbReference type="SMART" id="SM00692">
    <property type="entry name" value="DM3"/>
    <property type="match status" value="1"/>
</dbReference>
<dbReference type="SMART" id="SM00980">
    <property type="entry name" value="THAP"/>
    <property type="match status" value="1"/>
</dbReference>
<sequence length="293" mass="33209">MPGCAAIDCSNSGKKGFLMKRFPRDPLRRKEWLIKMRRDKWKPTDYSCLCEVHFAPEMWEKTRDDGTRKLRSNAVPTLFSFTSSTTKNKRKSPANRNTIIQDCFQFESSASAPCTSASPQSSLEATGESAQSPESVEGLVKSWSGTARNNWKLVSGKQEGQTHVISSEFDGDCKWCFPIDVHLATKGIQGWPKIYIQIFHLDWLGRSHLFGYGFVLIPTTPGQHTVECYTWRPFGTLRQRFVQFFLGGGPQLKNPDAIVSANDRDKLSTEAMGTVQFKLNVIFRHFSKFGVEY</sequence>
<evidence type="ECO:0000256" key="5">
    <source>
        <dbReference type="ARBA" id="ARBA00022794"/>
    </source>
</evidence>
<dbReference type="GO" id="GO:0060271">
    <property type="term" value="P:cilium assembly"/>
    <property type="evidence" value="ECO:0007669"/>
    <property type="project" value="TreeGrafter"/>
</dbReference>
<dbReference type="InParanoid" id="A0A5N4A3R9"/>
<dbReference type="SUPFAM" id="SSF57716">
    <property type="entry name" value="Glucocorticoid receptor-like (DNA-binding domain)"/>
    <property type="match status" value="1"/>
</dbReference>
<evidence type="ECO:0000256" key="11">
    <source>
        <dbReference type="ARBA" id="ARBA00039272"/>
    </source>
</evidence>
<keyword evidence="7 12" id="KW-0238">DNA-binding</keyword>
<evidence type="ECO:0000256" key="8">
    <source>
        <dbReference type="ARBA" id="ARBA00023212"/>
    </source>
</evidence>
<evidence type="ECO:0000256" key="2">
    <source>
        <dbReference type="ARBA" id="ARBA00022490"/>
    </source>
</evidence>
<evidence type="ECO:0000313" key="15">
    <source>
        <dbReference type="EMBL" id="KAB0791975.1"/>
    </source>
</evidence>
<evidence type="ECO:0000256" key="9">
    <source>
        <dbReference type="ARBA" id="ARBA00023273"/>
    </source>
</evidence>
<dbReference type="InterPro" id="IPR010796">
    <property type="entry name" value="C2_B9-type_dom"/>
</dbReference>